<sequence>MSFFPSTPTPAAKSARCDYNISWMERTFGNRKNAESLLGPELENGNLTRGDYEKIITTVPNARFSDLTGFAITGACTLAYSRFKPPKISVGVVGYLAGELLGTGLRIWRHTSCFRSIENLNGFSRAMDNVKRKVGYSPGAMNLTRSLPTSYGEEIPFQQEADTPYGESPEAAAVAAPAVGAPAATAPQTPAKKSRWEEIRAARRADGPNKSWENIRQGRRPDGTPLPKQPASRSPSGQSSPSPFRDDDRAEAQASFDALLERERNMGSSK</sequence>
<feature type="compositionally biased region" description="Low complexity" evidence="1">
    <location>
        <begin position="230"/>
        <end position="243"/>
    </location>
</feature>
<name>A0AAD7IVF6_9AGAR</name>
<gene>
    <name evidence="2" type="ORF">DFH07DRAFT_527414</name>
</gene>
<feature type="compositionally biased region" description="Low complexity" evidence="1">
    <location>
        <begin position="171"/>
        <end position="191"/>
    </location>
</feature>
<evidence type="ECO:0000313" key="2">
    <source>
        <dbReference type="EMBL" id="KAJ7751192.1"/>
    </source>
</evidence>
<feature type="compositionally biased region" description="Basic and acidic residues" evidence="1">
    <location>
        <begin position="194"/>
        <end position="207"/>
    </location>
</feature>
<dbReference type="EMBL" id="JARJLG010000079">
    <property type="protein sequence ID" value="KAJ7751192.1"/>
    <property type="molecule type" value="Genomic_DNA"/>
</dbReference>
<dbReference type="Proteomes" id="UP001215280">
    <property type="component" value="Unassembled WGS sequence"/>
</dbReference>
<evidence type="ECO:0000313" key="3">
    <source>
        <dbReference type="Proteomes" id="UP001215280"/>
    </source>
</evidence>
<organism evidence="2 3">
    <name type="scientific">Mycena maculata</name>
    <dbReference type="NCBI Taxonomy" id="230809"/>
    <lineage>
        <taxon>Eukaryota</taxon>
        <taxon>Fungi</taxon>
        <taxon>Dikarya</taxon>
        <taxon>Basidiomycota</taxon>
        <taxon>Agaricomycotina</taxon>
        <taxon>Agaricomycetes</taxon>
        <taxon>Agaricomycetidae</taxon>
        <taxon>Agaricales</taxon>
        <taxon>Marasmiineae</taxon>
        <taxon>Mycenaceae</taxon>
        <taxon>Mycena</taxon>
    </lineage>
</organism>
<accession>A0AAD7IVF6</accession>
<feature type="compositionally biased region" description="Basic and acidic residues" evidence="1">
    <location>
        <begin position="259"/>
        <end position="270"/>
    </location>
</feature>
<proteinExistence type="predicted"/>
<feature type="region of interest" description="Disordered" evidence="1">
    <location>
        <begin position="161"/>
        <end position="270"/>
    </location>
</feature>
<comment type="caution">
    <text evidence="2">The sequence shown here is derived from an EMBL/GenBank/DDBJ whole genome shotgun (WGS) entry which is preliminary data.</text>
</comment>
<keyword evidence="3" id="KW-1185">Reference proteome</keyword>
<dbReference type="AlphaFoldDB" id="A0AAD7IVF6"/>
<evidence type="ECO:0000256" key="1">
    <source>
        <dbReference type="SAM" id="MobiDB-lite"/>
    </source>
</evidence>
<reference evidence="2" key="1">
    <citation type="submission" date="2023-03" db="EMBL/GenBank/DDBJ databases">
        <title>Massive genome expansion in bonnet fungi (Mycena s.s.) driven by repeated elements and novel gene families across ecological guilds.</title>
        <authorList>
            <consortium name="Lawrence Berkeley National Laboratory"/>
            <person name="Harder C.B."/>
            <person name="Miyauchi S."/>
            <person name="Viragh M."/>
            <person name="Kuo A."/>
            <person name="Thoen E."/>
            <person name="Andreopoulos B."/>
            <person name="Lu D."/>
            <person name="Skrede I."/>
            <person name="Drula E."/>
            <person name="Henrissat B."/>
            <person name="Morin E."/>
            <person name="Kohler A."/>
            <person name="Barry K."/>
            <person name="LaButti K."/>
            <person name="Morin E."/>
            <person name="Salamov A."/>
            <person name="Lipzen A."/>
            <person name="Mereny Z."/>
            <person name="Hegedus B."/>
            <person name="Baldrian P."/>
            <person name="Stursova M."/>
            <person name="Weitz H."/>
            <person name="Taylor A."/>
            <person name="Grigoriev I.V."/>
            <person name="Nagy L.G."/>
            <person name="Martin F."/>
            <person name="Kauserud H."/>
        </authorList>
    </citation>
    <scope>NUCLEOTIDE SEQUENCE</scope>
    <source>
        <strain evidence="2">CBHHK188m</strain>
    </source>
</reference>
<protein>
    <submittedName>
        <fullName evidence="2">Uncharacterized protein</fullName>
    </submittedName>
</protein>